<evidence type="ECO:0000256" key="3">
    <source>
        <dbReference type="ARBA" id="ARBA00022448"/>
    </source>
</evidence>
<comment type="subcellular location">
    <subcellularLocation>
        <location evidence="1">Cell membrane</location>
        <topology evidence="1">Multi-pass membrane protein</topology>
    </subcellularLocation>
</comment>
<dbReference type="InterPro" id="IPR037294">
    <property type="entry name" value="ABC_BtuC-like"/>
</dbReference>
<keyword evidence="5 8" id="KW-0812">Transmembrane</keyword>
<dbReference type="Proteomes" id="UP000239477">
    <property type="component" value="Chromosome"/>
</dbReference>
<evidence type="ECO:0000256" key="2">
    <source>
        <dbReference type="ARBA" id="ARBA00007935"/>
    </source>
</evidence>
<keyword evidence="6 8" id="KW-1133">Transmembrane helix</keyword>
<evidence type="ECO:0000256" key="6">
    <source>
        <dbReference type="ARBA" id="ARBA00022989"/>
    </source>
</evidence>
<feature type="transmembrane region" description="Helical" evidence="8">
    <location>
        <begin position="112"/>
        <end position="134"/>
    </location>
</feature>
<dbReference type="GO" id="GO:0022857">
    <property type="term" value="F:transmembrane transporter activity"/>
    <property type="evidence" value="ECO:0007669"/>
    <property type="project" value="InterPro"/>
</dbReference>
<keyword evidence="7 8" id="KW-0472">Membrane</keyword>
<evidence type="ECO:0000256" key="8">
    <source>
        <dbReference type="SAM" id="Phobius"/>
    </source>
</evidence>
<keyword evidence="4" id="KW-1003">Cell membrane</keyword>
<organism evidence="9 10">
    <name type="scientific">Achromobacter spanius</name>
    <dbReference type="NCBI Taxonomy" id="217203"/>
    <lineage>
        <taxon>Bacteria</taxon>
        <taxon>Pseudomonadati</taxon>
        <taxon>Pseudomonadota</taxon>
        <taxon>Betaproteobacteria</taxon>
        <taxon>Burkholderiales</taxon>
        <taxon>Alcaligenaceae</taxon>
        <taxon>Achromobacter</taxon>
    </lineage>
</organism>
<comment type="similarity">
    <text evidence="2">Belongs to the binding-protein-dependent transport system permease family. FecCD subfamily.</text>
</comment>
<gene>
    <name evidence="9" type="ORF">CLM73_14695</name>
</gene>
<feature type="transmembrane region" description="Helical" evidence="8">
    <location>
        <begin position="140"/>
        <end position="162"/>
    </location>
</feature>
<dbReference type="FunFam" id="1.10.3470.10:FF:000001">
    <property type="entry name" value="Vitamin B12 ABC transporter permease BtuC"/>
    <property type="match status" value="1"/>
</dbReference>
<reference evidence="9 10" key="1">
    <citation type="submission" date="2017-09" db="EMBL/GenBank/DDBJ databases">
        <title>Genomic, metabolic, and phenotypic characteristics of bacterial isolates from the natural microbiome of the model nematode Caenorhabditis elegans.</title>
        <authorList>
            <person name="Zimmermann J."/>
            <person name="Obeng N."/>
            <person name="Yang W."/>
            <person name="Obeng O."/>
            <person name="Kissoyan K."/>
            <person name="Pees B."/>
            <person name="Dirksen P."/>
            <person name="Hoppner M."/>
            <person name="Franke A."/>
            <person name="Rosenstiel P."/>
            <person name="Leippe M."/>
            <person name="Dierking K."/>
            <person name="Kaleta C."/>
            <person name="Schulenburg H."/>
        </authorList>
    </citation>
    <scope>NUCLEOTIDE SEQUENCE [LARGE SCALE GENOMIC DNA]</scope>
    <source>
        <strain evidence="9 10">MYb73</strain>
    </source>
</reference>
<dbReference type="CDD" id="cd06550">
    <property type="entry name" value="TM_ABC_iron-siderophores_like"/>
    <property type="match status" value="1"/>
</dbReference>
<feature type="transmembrane region" description="Helical" evidence="8">
    <location>
        <begin position="307"/>
        <end position="326"/>
    </location>
</feature>
<evidence type="ECO:0000313" key="9">
    <source>
        <dbReference type="EMBL" id="AVJ28261.1"/>
    </source>
</evidence>
<dbReference type="GO" id="GO:0033214">
    <property type="term" value="P:siderophore-iron import into cell"/>
    <property type="evidence" value="ECO:0007669"/>
    <property type="project" value="TreeGrafter"/>
</dbReference>
<accession>A0A2S0I8B1</accession>
<feature type="transmembrane region" description="Helical" evidence="8">
    <location>
        <begin position="31"/>
        <end position="58"/>
    </location>
</feature>
<dbReference type="InterPro" id="IPR000522">
    <property type="entry name" value="ABC_transptr_permease_BtuC"/>
</dbReference>
<evidence type="ECO:0000256" key="5">
    <source>
        <dbReference type="ARBA" id="ARBA00022692"/>
    </source>
</evidence>
<dbReference type="Gene3D" id="1.10.3470.10">
    <property type="entry name" value="ABC transporter involved in vitamin B12 uptake, BtuC"/>
    <property type="match status" value="1"/>
</dbReference>
<dbReference type="EMBL" id="CP023270">
    <property type="protein sequence ID" value="AVJ28261.1"/>
    <property type="molecule type" value="Genomic_DNA"/>
</dbReference>
<keyword evidence="3" id="KW-0813">Transport</keyword>
<feature type="transmembrane region" description="Helical" evidence="8">
    <location>
        <begin position="217"/>
        <end position="237"/>
    </location>
</feature>
<evidence type="ECO:0000313" key="10">
    <source>
        <dbReference type="Proteomes" id="UP000239477"/>
    </source>
</evidence>
<dbReference type="OrthoDB" id="9782305at2"/>
<proteinExistence type="inferred from homology"/>
<dbReference type="Pfam" id="PF01032">
    <property type="entry name" value="FecCD"/>
    <property type="match status" value="1"/>
</dbReference>
<name>A0A2S0I8B1_9BURK</name>
<dbReference type="AlphaFoldDB" id="A0A2S0I8B1"/>
<dbReference type="PANTHER" id="PTHR30472:SF25">
    <property type="entry name" value="ABC TRANSPORTER PERMEASE PROTEIN MJ0876-RELATED"/>
    <property type="match status" value="1"/>
</dbReference>
<feature type="transmembrane region" description="Helical" evidence="8">
    <location>
        <begin position="78"/>
        <end position="100"/>
    </location>
</feature>
<evidence type="ECO:0000256" key="4">
    <source>
        <dbReference type="ARBA" id="ARBA00022475"/>
    </source>
</evidence>
<dbReference type="RefSeq" id="WP_105239062.1">
    <property type="nucleotide sequence ID" value="NZ_CP023270.1"/>
</dbReference>
<protein>
    <submittedName>
        <fullName evidence="9">Iron-siderophore ABC transporter permease</fullName>
    </submittedName>
</protein>
<feature type="transmembrane region" description="Helical" evidence="8">
    <location>
        <begin position="271"/>
        <end position="295"/>
    </location>
</feature>
<keyword evidence="10" id="KW-1185">Reference proteome</keyword>
<evidence type="ECO:0000256" key="1">
    <source>
        <dbReference type="ARBA" id="ARBA00004651"/>
    </source>
</evidence>
<dbReference type="PANTHER" id="PTHR30472">
    <property type="entry name" value="FERRIC ENTEROBACTIN TRANSPORT SYSTEM PERMEASE PROTEIN"/>
    <property type="match status" value="1"/>
</dbReference>
<sequence length="360" mass="37553">MTGFAPAAAAPAASVPDDPIAAYRRAVRKRVLLTAVLVLAIVASLLADIASGPASLSLPELLRTLLHPEVSDTGTRVIVWQFRLPYALMALLVGVGLGLGGAEMQTMLDNPLASPYTLGVSAAAAFGASLAITLDWHLPALPAGMTVSVSAFACTLLSVLVLERVARWRGGSTLGVVLFGIALVYSFQALVMLLQFVASEEALQGIVFWTMGSLARANWTTVGVMAAALVLAIPFSMRNAWKLTAVRLGEERAASFGIDVKRLRLVSLLRVSALAALAVSFVGTIGFVGLVAPHIARLLLGEDHRYYLPGSALAGALILSLASVASKTVLPGALIPVGIVTSLVGIPFFLTIVVRALKRA</sequence>
<feature type="transmembrane region" description="Helical" evidence="8">
    <location>
        <begin position="174"/>
        <end position="197"/>
    </location>
</feature>
<feature type="transmembrane region" description="Helical" evidence="8">
    <location>
        <begin position="333"/>
        <end position="357"/>
    </location>
</feature>
<dbReference type="SUPFAM" id="SSF81345">
    <property type="entry name" value="ABC transporter involved in vitamin B12 uptake, BtuC"/>
    <property type="match status" value="1"/>
</dbReference>
<evidence type="ECO:0000256" key="7">
    <source>
        <dbReference type="ARBA" id="ARBA00023136"/>
    </source>
</evidence>
<dbReference type="GO" id="GO:0005886">
    <property type="term" value="C:plasma membrane"/>
    <property type="evidence" value="ECO:0007669"/>
    <property type="project" value="UniProtKB-SubCell"/>
</dbReference>